<comment type="similarity">
    <text evidence="2 11">Belongs to the zinc-containing alcohol dehydrogenase family. Class-III subfamily.</text>
</comment>
<dbReference type="Pfam" id="PF08240">
    <property type="entry name" value="ADH_N"/>
    <property type="match status" value="1"/>
</dbReference>
<dbReference type="EC" id="1.1.1.284" evidence="11"/>
<evidence type="ECO:0000256" key="9">
    <source>
        <dbReference type="ARBA" id="ARBA00049164"/>
    </source>
</evidence>
<evidence type="ECO:0000256" key="6">
    <source>
        <dbReference type="ARBA" id="ARBA00023027"/>
    </source>
</evidence>
<name>A0A562TGL3_9HYPH</name>
<sequence length="370" mass="39041">MEVRAAVAVGAGKPLEVTTVNLEGPRAFEVLVEIKATGICHTDEFTLSGADPEGLFPAILGHEGAGVVVEVGKGVTTLKPGDHVIPLYTPECRSCEYCLNPKTNLCQAIRSTQGQGLMPDGSSRFTTLDGDPILHYMGTSTFANYTVVPEIALAKINPDAPFDKVCYIGCGVTTGIGAVINTAKVEIGSKAIVFGLGGIGLNVIQGLRLAGADQIVGVDLNPAKKEMAERFGMTDFVNPSEVEGDLVPYLVNLTGGGGDYTFDATGNVGVMRTALECAHKGWGESIIIGVAPAGAEIATRPFQLVTGRVWKGTAFGGARGRTDVPKIVDWYMDGKIEIDPMITHTMPLEDINKGFDLMHAGESIRSVVLY</sequence>
<dbReference type="NCBIfam" id="TIGR02818">
    <property type="entry name" value="adh_III_F_hyde"/>
    <property type="match status" value="1"/>
</dbReference>
<comment type="catalytic activity">
    <reaction evidence="10">
        <text>a primary alcohol + NAD(+) = an aldehyde + NADH + H(+)</text>
        <dbReference type="Rhea" id="RHEA:10736"/>
        <dbReference type="ChEBI" id="CHEBI:15378"/>
        <dbReference type="ChEBI" id="CHEBI:15734"/>
        <dbReference type="ChEBI" id="CHEBI:17478"/>
        <dbReference type="ChEBI" id="CHEBI:57540"/>
        <dbReference type="ChEBI" id="CHEBI:57945"/>
        <dbReference type="EC" id="1.1.1.1"/>
    </reaction>
</comment>
<keyword evidence="5 11" id="KW-0560">Oxidoreductase</keyword>
<dbReference type="GO" id="GO:0004022">
    <property type="term" value="F:alcohol dehydrogenase (NAD+) activity"/>
    <property type="evidence" value="ECO:0007669"/>
    <property type="project" value="UniProtKB-EC"/>
</dbReference>
<feature type="domain" description="Alcohol dehydrogenase-like C-terminal" evidence="12">
    <location>
        <begin position="198"/>
        <end position="330"/>
    </location>
</feature>
<evidence type="ECO:0000256" key="11">
    <source>
        <dbReference type="RuleBase" id="RU362016"/>
    </source>
</evidence>
<dbReference type="GO" id="GO:0046294">
    <property type="term" value="P:formaldehyde catabolic process"/>
    <property type="evidence" value="ECO:0007669"/>
    <property type="project" value="InterPro"/>
</dbReference>
<evidence type="ECO:0000256" key="10">
    <source>
        <dbReference type="ARBA" id="ARBA00049243"/>
    </source>
</evidence>
<dbReference type="Gene3D" id="3.40.50.720">
    <property type="entry name" value="NAD(P)-binding Rossmann-like Domain"/>
    <property type="match status" value="1"/>
</dbReference>
<proteinExistence type="inferred from homology"/>
<accession>A0A562TGL3</accession>
<dbReference type="InterPro" id="IPR036291">
    <property type="entry name" value="NAD(P)-bd_dom_sf"/>
</dbReference>
<dbReference type="OrthoDB" id="9770544at2"/>
<dbReference type="InterPro" id="IPR002328">
    <property type="entry name" value="ADH_Zn_CS"/>
</dbReference>
<evidence type="ECO:0000313" key="14">
    <source>
        <dbReference type="EMBL" id="TWI92695.1"/>
    </source>
</evidence>
<dbReference type="SUPFAM" id="SSF50129">
    <property type="entry name" value="GroES-like"/>
    <property type="match status" value="2"/>
</dbReference>
<keyword evidence="6 11" id="KW-0520">NAD</keyword>
<dbReference type="GO" id="GO:0106321">
    <property type="term" value="F:S-(hydroxymethyl)glutathione dehydrogenase (NADP+) activity"/>
    <property type="evidence" value="ECO:0007669"/>
    <property type="project" value="RHEA"/>
</dbReference>
<comment type="caution">
    <text evidence="14">The sequence shown here is derived from an EMBL/GenBank/DDBJ whole genome shotgun (WGS) entry which is preliminary data.</text>
</comment>
<comment type="catalytic activity">
    <reaction evidence="8 11">
        <text>S-(hydroxymethyl)glutathione + NAD(+) = S-formylglutathione + NADH + H(+)</text>
        <dbReference type="Rhea" id="RHEA:19985"/>
        <dbReference type="ChEBI" id="CHEBI:15378"/>
        <dbReference type="ChEBI" id="CHEBI:57540"/>
        <dbReference type="ChEBI" id="CHEBI:57688"/>
        <dbReference type="ChEBI" id="CHEBI:57945"/>
        <dbReference type="ChEBI" id="CHEBI:58758"/>
        <dbReference type="EC" id="1.1.1.284"/>
    </reaction>
</comment>
<comment type="catalytic activity">
    <reaction evidence="9">
        <text>a secondary alcohol + NAD(+) = a ketone + NADH + H(+)</text>
        <dbReference type="Rhea" id="RHEA:10740"/>
        <dbReference type="ChEBI" id="CHEBI:15378"/>
        <dbReference type="ChEBI" id="CHEBI:17087"/>
        <dbReference type="ChEBI" id="CHEBI:35681"/>
        <dbReference type="ChEBI" id="CHEBI:57540"/>
        <dbReference type="ChEBI" id="CHEBI:57945"/>
        <dbReference type="EC" id="1.1.1.1"/>
    </reaction>
</comment>
<dbReference type="GO" id="GO:0106322">
    <property type="term" value="F:S-(hydroxymethyl)glutathione dehydrogenase (NAD+) activity"/>
    <property type="evidence" value="ECO:0007669"/>
    <property type="project" value="RHEA"/>
</dbReference>
<evidence type="ECO:0000256" key="1">
    <source>
        <dbReference type="ARBA" id="ARBA00001947"/>
    </source>
</evidence>
<keyword evidence="3 11" id="KW-0479">Metal-binding</keyword>
<comment type="cofactor">
    <cofactor evidence="1 11">
        <name>Zn(2+)</name>
        <dbReference type="ChEBI" id="CHEBI:29105"/>
    </cofactor>
</comment>
<dbReference type="EMBL" id="VLLF01000001">
    <property type="protein sequence ID" value="TWI92695.1"/>
    <property type="molecule type" value="Genomic_DNA"/>
</dbReference>
<evidence type="ECO:0000313" key="15">
    <source>
        <dbReference type="Proteomes" id="UP000320593"/>
    </source>
</evidence>
<evidence type="ECO:0000256" key="2">
    <source>
        <dbReference type="ARBA" id="ARBA00010902"/>
    </source>
</evidence>
<evidence type="ECO:0000259" key="12">
    <source>
        <dbReference type="Pfam" id="PF00107"/>
    </source>
</evidence>
<evidence type="ECO:0000256" key="3">
    <source>
        <dbReference type="ARBA" id="ARBA00022723"/>
    </source>
</evidence>
<keyword evidence="4 11" id="KW-0862">Zinc</keyword>
<dbReference type="GO" id="GO:0005829">
    <property type="term" value="C:cytosol"/>
    <property type="evidence" value="ECO:0007669"/>
    <property type="project" value="TreeGrafter"/>
</dbReference>
<dbReference type="CDD" id="cd08300">
    <property type="entry name" value="alcohol_DH_class_III"/>
    <property type="match status" value="1"/>
</dbReference>
<evidence type="ECO:0000256" key="5">
    <source>
        <dbReference type="ARBA" id="ARBA00023002"/>
    </source>
</evidence>
<dbReference type="FunFam" id="3.90.180.10:FF:000001">
    <property type="entry name" value="S-(hydroxymethyl)glutathione dehydrogenase"/>
    <property type="match status" value="1"/>
</dbReference>
<dbReference type="InterPro" id="IPR011032">
    <property type="entry name" value="GroES-like_sf"/>
</dbReference>
<dbReference type="Proteomes" id="UP000320593">
    <property type="component" value="Unassembled WGS sequence"/>
</dbReference>
<dbReference type="AlphaFoldDB" id="A0A562TGL3"/>
<dbReference type="FunFam" id="3.40.50.720:FF:000003">
    <property type="entry name" value="S-(hydroxymethyl)glutathione dehydrogenase"/>
    <property type="match status" value="1"/>
</dbReference>
<dbReference type="InterPro" id="IPR014183">
    <property type="entry name" value="ADH_3"/>
</dbReference>
<reference evidence="14 15" key="1">
    <citation type="submission" date="2019-07" db="EMBL/GenBank/DDBJ databases">
        <title>Genomic Encyclopedia of Archaeal and Bacterial Type Strains, Phase II (KMG-II): from individual species to whole genera.</title>
        <authorList>
            <person name="Goeker M."/>
        </authorList>
    </citation>
    <scope>NUCLEOTIDE SEQUENCE [LARGE SCALE GENOMIC DNA]</scope>
    <source>
        <strain evidence="14 15">ATCC BAA-252</strain>
    </source>
</reference>
<dbReference type="Pfam" id="PF00107">
    <property type="entry name" value="ADH_zinc_N"/>
    <property type="match status" value="1"/>
</dbReference>
<dbReference type="SUPFAM" id="SSF51735">
    <property type="entry name" value="NAD(P)-binding Rossmann-fold domains"/>
    <property type="match status" value="1"/>
</dbReference>
<dbReference type="InterPro" id="IPR013149">
    <property type="entry name" value="ADH-like_C"/>
</dbReference>
<evidence type="ECO:0000256" key="8">
    <source>
        <dbReference type="ARBA" id="ARBA00048110"/>
    </source>
</evidence>
<dbReference type="PROSITE" id="PS00059">
    <property type="entry name" value="ADH_ZINC"/>
    <property type="match status" value="1"/>
</dbReference>
<organism evidence="14 15">
    <name type="scientific">Roseibium hamelinense</name>
    <dbReference type="NCBI Taxonomy" id="150831"/>
    <lineage>
        <taxon>Bacteria</taxon>
        <taxon>Pseudomonadati</taxon>
        <taxon>Pseudomonadota</taxon>
        <taxon>Alphaproteobacteria</taxon>
        <taxon>Hyphomicrobiales</taxon>
        <taxon>Stappiaceae</taxon>
        <taxon>Roseibium</taxon>
    </lineage>
</organism>
<evidence type="ECO:0000259" key="13">
    <source>
        <dbReference type="Pfam" id="PF08240"/>
    </source>
</evidence>
<evidence type="ECO:0000256" key="4">
    <source>
        <dbReference type="ARBA" id="ARBA00022833"/>
    </source>
</evidence>
<feature type="domain" description="Alcohol dehydrogenase-like N-terminal" evidence="13">
    <location>
        <begin position="29"/>
        <end position="156"/>
    </location>
</feature>
<dbReference type="PANTHER" id="PTHR43880">
    <property type="entry name" value="ALCOHOL DEHYDROGENASE"/>
    <property type="match status" value="1"/>
</dbReference>
<comment type="catalytic activity">
    <reaction evidence="7">
        <text>S-(hydroxymethyl)glutathione + NADP(+) = S-formylglutathione + NADPH + H(+)</text>
        <dbReference type="Rhea" id="RHEA:19981"/>
        <dbReference type="ChEBI" id="CHEBI:15378"/>
        <dbReference type="ChEBI" id="CHEBI:57688"/>
        <dbReference type="ChEBI" id="CHEBI:57783"/>
        <dbReference type="ChEBI" id="CHEBI:58349"/>
        <dbReference type="ChEBI" id="CHEBI:58758"/>
        <dbReference type="EC" id="1.1.1.284"/>
    </reaction>
</comment>
<dbReference type="PANTHER" id="PTHR43880:SF12">
    <property type="entry name" value="ALCOHOL DEHYDROGENASE CLASS-3"/>
    <property type="match status" value="1"/>
</dbReference>
<protein>
    <recommendedName>
        <fullName evidence="11">S-(hydroxymethyl)glutathione dehydrogenase</fullName>
        <ecNumber evidence="11">1.1.1.284</ecNumber>
    </recommendedName>
</protein>
<keyword evidence="15" id="KW-1185">Reference proteome</keyword>
<evidence type="ECO:0000256" key="7">
    <source>
        <dbReference type="ARBA" id="ARBA00047793"/>
    </source>
</evidence>
<dbReference type="RefSeq" id="WP_145340244.1">
    <property type="nucleotide sequence ID" value="NZ_SMLY01000087.1"/>
</dbReference>
<gene>
    <name evidence="14" type="ORF">JM93_00238</name>
</gene>
<dbReference type="Gene3D" id="3.90.180.10">
    <property type="entry name" value="Medium-chain alcohol dehydrogenases, catalytic domain"/>
    <property type="match status" value="1"/>
</dbReference>
<dbReference type="InterPro" id="IPR013154">
    <property type="entry name" value="ADH-like_N"/>
</dbReference>
<dbReference type="GO" id="GO:0008270">
    <property type="term" value="F:zinc ion binding"/>
    <property type="evidence" value="ECO:0007669"/>
    <property type="project" value="InterPro"/>
</dbReference>